<feature type="transmembrane region" description="Helical" evidence="1">
    <location>
        <begin position="38"/>
        <end position="58"/>
    </location>
</feature>
<gene>
    <name evidence="3" type="ORF">CCDG5_0260</name>
</gene>
<dbReference type="Pfam" id="PF18917">
    <property type="entry name" value="LiaI-LiaF-like_TM1"/>
    <property type="match status" value="1"/>
</dbReference>
<reference evidence="4" key="1">
    <citation type="submission" date="2014-07" db="EMBL/GenBank/DDBJ databases">
        <authorList>
            <person name="Wibberg D."/>
        </authorList>
    </citation>
    <scope>NUCLEOTIDE SEQUENCE [LARGE SCALE GENOMIC DNA]</scope>
    <source>
        <strain evidence="4">DG5</strain>
    </source>
</reference>
<dbReference type="PATRIC" id="fig|29343.3.peg.268"/>
<evidence type="ECO:0000259" key="2">
    <source>
        <dbReference type="Pfam" id="PF18917"/>
    </source>
</evidence>
<keyword evidence="1" id="KW-0472">Membrane</keyword>
<dbReference type="HOGENOM" id="CLU_173268_0_0_9"/>
<organism evidence="3 4">
    <name type="scientific">[Clostridium] cellulosi</name>
    <dbReference type="NCBI Taxonomy" id="29343"/>
    <lineage>
        <taxon>Bacteria</taxon>
        <taxon>Bacillati</taxon>
        <taxon>Bacillota</taxon>
        <taxon>Clostridia</taxon>
        <taxon>Eubacteriales</taxon>
        <taxon>Oscillospiraceae</taxon>
        <taxon>Oscillospiraceae incertae sedis</taxon>
    </lineage>
</organism>
<dbReference type="Proteomes" id="UP000032431">
    <property type="component" value="Chromosome I"/>
</dbReference>
<dbReference type="OrthoDB" id="1734554at2"/>
<evidence type="ECO:0000313" key="4">
    <source>
        <dbReference type="Proteomes" id="UP000032431"/>
    </source>
</evidence>
<sequence length="103" mass="11703">MFKGRRVGTFTAGIVLVVFGVMFLLHTFFPFFDYNFIFSLWPVILILLGFEIIISYVINDENKLRYDAGAIALTIILGIFAMTMGGMQYVLEHAKDIGCIIRI</sequence>
<keyword evidence="1" id="KW-0812">Transmembrane</keyword>
<accession>A0A078KLV0</accession>
<evidence type="ECO:0000313" key="3">
    <source>
        <dbReference type="EMBL" id="CDZ23403.1"/>
    </source>
</evidence>
<evidence type="ECO:0000256" key="1">
    <source>
        <dbReference type="SAM" id="Phobius"/>
    </source>
</evidence>
<dbReference type="KEGG" id="ccel:CCDG5_0260"/>
<protein>
    <submittedName>
        <fullName evidence="3">Putative membrane protein</fullName>
    </submittedName>
</protein>
<feature type="transmembrane region" description="Helical" evidence="1">
    <location>
        <begin position="70"/>
        <end position="91"/>
    </location>
</feature>
<name>A0A078KLV0_9FIRM</name>
<dbReference type="InterPro" id="IPR043726">
    <property type="entry name" value="LiaI-LiaF-like_TM1"/>
</dbReference>
<feature type="domain" description="LiaI-LiaF-like transmembrane region" evidence="2">
    <location>
        <begin position="11"/>
        <end position="53"/>
    </location>
</feature>
<dbReference type="AlphaFoldDB" id="A0A078KLV0"/>
<dbReference type="EMBL" id="LM995447">
    <property type="protein sequence ID" value="CDZ23403.1"/>
    <property type="molecule type" value="Genomic_DNA"/>
</dbReference>
<feature type="transmembrane region" description="Helical" evidence="1">
    <location>
        <begin position="7"/>
        <end position="32"/>
    </location>
</feature>
<keyword evidence="4" id="KW-1185">Reference proteome</keyword>
<proteinExistence type="predicted"/>
<dbReference type="STRING" id="29343.CCDG5_0260"/>
<keyword evidence="1" id="KW-1133">Transmembrane helix</keyword>